<proteinExistence type="inferred from homology"/>
<sequence>MSEADTETGPAINDQDGPIKKNRIIDDAVQISGLKKRDVKPSLDALLEALGAHLTEGQTLNLPPLGKIKVAKVVDGPNGEVVTLKLRKSKVISAFEGDADAEGLADADD</sequence>
<dbReference type="GO" id="GO:0003677">
    <property type="term" value="F:DNA binding"/>
    <property type="evidence" value="ECO:0007669"/>
    <property type="project" value="UniProtKB-KW"/>
</dbReference>
<dbReference type="RefSeq" id="WP_167638533.1">
    <property type="nucleotide sequence ID" value="NZ_JAATOP010000007.1"/>
</dbReference>
<keyword evidence="4" id="KW-1185">Reference proteome</keyword>
<accession>A0ABX0W155</accession>
<evidence type="ECO:0000256" key="2">
    <source>
        <dbReference type="ARBA" id="ARBA00023125"/>
    </source>
</evidence>
<dbReference type="SUPFAM" id="SSF47729">
    <property type="entry name" value="IHF-like DNA-binding proteins"/>
    <property type="match status" value="1"/>
</dbReference>
<dbReference type="Proteomes" id="UP000709466">
    <property type="component" value="Unassembled WGS sequence"/>
</dbReference>
<evidence type="ECO:0000256" key="1">
    <source>
        <dbReference type="ARBA" id="ARBA00010529"/>
    </source>
</evidence>
<name>A0ABX0W155_9RHOB</name>
<dbReference type="InterPro" id="IPR010992">
    <property type="entry name" value="IHF-like_DNA-bd_dom_sf"/>
</dbReference>
<comment type="caution">
    <text evidence="3">The sequence shown here is derived from an EMBL/GenBank/DDBJ whole genome shotgun (WGS) entry which is preliminary data.</text>
</comment>
<gene>
    <name evidence="3" type="ORF">HCZ30_12035</name>
</gene>
<evidence type="ECO:0000313" key="4">
    <source>
        <dbReference type="Proteomes" id="UP000709466"/>
    </source>
</evidence>
<dbReference type="EMBL" id="JAATOP010000007">
    <property type="protein sequence ID" value="NIY73157.1"/>
    <property type="molecule type" value="Genomic_DNA"/>
</dbReference>
<organism evidence="3 4">
    <name type="scientific">Marivivens donghaensis</name>
    <dbReference type="NCBI Taxonomy" id="1699413"/>
    <lineage>
        <taxon>Bacteria</taxon>
        <taxon>Pseudomonadati</taxon>
        <taxon>Pseudomonadota</taxon>
        <taxon>Alphaproteobacteria</taxon>
        <taxon>Rhodobacterales</taxon>
        <taxon>Paracoccaceae</taxon>
        <taxon>Marivivens group</taxon>
        <taxon>Marivivens</taxon>
    </lineage>
</organism>
<dbReference type="Pfam" id="PF00216">
    <property type="entry name" value="Bac_DNA_binding"/>
    <property type="match status" value="1"/>
</dbReference>
<dbReference type="Gene3D" id="4.10.520.10">
    <property type="entry name" value="IHF-like DNA-binding proteins"/>
    <property type="match status" value="1"/>
</dbReference>
<evidence type="ECO:0000313" key="3">
    <source>
        <dbReference type="EMBL" id="NIY73157.1"/>
    </source>
</evidence>
<comment type="similarity">
    <text evidence="1">Belongs to the bacterial histone-like protein family.</text>
</comment>
<dbReference type="InterPro" id="IPR000119">
    <property type="entry name" value="Hist_DNA-bd"/>
</dbReference>
<protein>
    <submittedName>
        <fullName evidence="3">DNA-binding protein</fullName>
    </submittedName>
</protein>
<keyword evidence="2 3" id="KW-0238">DNA-binding</keyword>
<reference evidence="3 4" key="1">
    <citation type="submission" date="2020-03" db="EMBL/GenBank/DDBJ databases">
        <title>Bacterial isolates of synthetic phycosphere.</title>
        <authorList>
            <person name="Fu H."/>
            <person name="Moran M.A."/>
        </authorList>
    </citation>
    <scope>NUCLEOTIDE SEQUENCE [LARGE SCALE GENOMIC DNA]</scope>
    <source>
        <strain evidence="3 4">HF1</strain>
    </source>
</reference>